<evidence type="ECO:0000313" key="1">
    <source>
        <dbReference type="EMBL" id="KRY27418.1"/>
    </source>
</evidence>
<comment type="caution">
    <text evidence="1">The sequence shown here is derived from an EMBL/GenBank/DDBJ whole genome shotgun (WGS) entry which is preliminary data.</text>
</comment>
<evidence type="ECO:0000313" key="2">
    <source>
        <dbReference type="Proteomes" id="UP000054776"/>
    </source>
</evidence>
<dbReference type="EMBL" id="JYDH01000256">
    <property type="protein sequence ID" value="KRY27418.1"/>
    <property type="molecule type" value="Genomic_DNA"/>
</dbReference>
<dbReference type="AlphaFoldDB" id="A0A0V1AS06"/>
<sequence>MAKKILSEFVSFLTVFQNFDFNKPINGIFKSILFLSLINITLNKQNFIYTVFILTQLYTMVDVKPDQNVPVLSFNLVMDILSKVEKFCRQEESCKNAQRELDTMVEQNLFFLRASNDSEAESLKVMDEHVFVTAVLKYFFQFDADADSTLCCTMFDRIFLPQERLEFRQAVLKQVLPLLMLTAVDLDCVPILQSFVPWMVRGCGGQSSSWLKGCIQKVWSTYLCTDEMDEYVARLAKVNTSCPTFAHTLLPLMISEQEYFEMLPLSALQLAADWLNEDPESVAKTVRLCLPPNDQSSQKLTLNYVDKLSWLCIVHDLNDDEQFRPVLSKLRLGILKLMMRINEDIDENSPRRKLLASTYANRTLVKISEYRNSVDAFDQKVTRAVDHFSQILQVGILNGCFIGQLQDFNTTVFQTFAYGHPLLDDVLQKLRS</sequence>
<keyword evidence="2" id="KW-1185">Reference proteome</keyword>
<accession>A0A0V1AS06</accession>
<dbReference type="Proteomes" id="UP000054776">
    <property type="component" value="Unassembled WGS sequence"/>
</dbReference>
<organism evidence="1 2">
    <name type="scientific">Trichinella spiralis</name>
    <name type="common">Trichina worm</name>
    <dbReference type="NCBI Taxonomy" id="6334"/>
    <lineage>
        <taxon>Eukaryota</taxon>
        <taxon>Metazoa</taxon>
        <taxon>Ecdysozoa</taxon>
        <taxon>Nematoda</taxon>
        <taxon>Enoplea</taxon>
        <taxon>Dorylaimia</taxon>
        <taxon>Trichinellida</taxon>
        <taxon>Trichinellidae</taxon>
        <taxon>Trichinella</taxon>
    </lineage>
</organism>
<dbReference type="Pfam" id="PF14964">
    <property type="entry name" value="INTS15"/>
    <property type="match status" value="1"/>
</dbReference>
<gene>
    <name evidence="1" type="ORF">T01_13900</name>
</gene>
<name>A0A0V1AS06_TRISP</name>
<reference evidence="1 2" key="1">
    <citation type="submission" date="2015-01" db="EMBL/GenBank/DDBJ databases">
        <title>Evolution of Trichinella species and genotypes.</title>
        <authorList>
            <person name="Korhonen P.K."/>
            <person name="Edoardo P."/>
            <person name="Giuseppe L.R."/>
            <person name="Gasser R.B."/>
        </authorList>
    </citation>
    <scope>NUCLEOTIDE SEQUENCE [LARGE SCALE GENOMIC DNA]</scope>
    <source>
        <strain evidence="1">ISS3</strain>
    </source>
</reference>
<dbReference type="OrthoDB" id="5913035at2759"/>
<dbReference type="STRING" id="6334.A0A0V1AS06"/>
<proteinExistence type="predicted"/>
<dbReference type="InterPro" id="IPR027844">
    <property type="entry name" value="INTS15"/>
</dbReference>
<dbReference type="PANTHER" id="PTHR14540">
    <property type="entry name" value="INTEGRATOR COMPLEX SUBUNIT 15"/>
    <property type="match status" value="1"/>
</dbReference>
<protein>
    <submittedName>
        <fullName evidence="1">Uncharacterized protein</fullName>
    </submittedName>
</protein>
<dbReference type="InParanoid" id="A0A0V1AS06"/>
<dbReference type="PANTHER" id="PTHR14540:SF2">
    <property type="entry name" value="INTEGRATOR COMPLEX SUBUNIT 15"/>
    <property type="match status" value="1"/>
</dbReference>